<proteinExistence type="predicted"/>
<evidence type="ECO:0000313" key="1">
    <source>
        <dbReference type="EMBL" id="RMX45140.1"/>
    </source>
</evidence>
<dbReference type="EMBL" id="RCHS01002879">
    <property type="protein sequence ID" value="RMX45140.1"/>
    <property type="molecule type" value="Genomic_DNA"/>
</dbReference>
<evidence type="ECO:0000313" key="2">
    <source>
        <dbReference type="Proteomes" id="UP000275408"/>
    </source>
</evidence>
<sequence length="80" mass="9548">MLRVNRNDYEIGYTIYLLFMFLEDIEGKYSTMDATKKKELLSQHNEKLVKARLVELCINQLKRKIREGPYFICTVCNQIL</sequence>
<organism evidence="1 2">
    <name type="scientific">Pocillopora damicornis</name>
    <name type="common">Cauliflower coral</name>
    <name type="synonym">Millepora damicornis</name>
    <dbReference type="NCBI Taxonomy" id="46731"/>
    <lineage>
        <taxon>Eukaryota</taxon>
        <taxon>Metazoa</taxon>
        <taxon>Cnidaria</taxon>
        <taxon>Anthozoa</taxon>
        <taxon>Hexacorallia</taxon>
        <taxon>Scleractinia</taxon>
        <taxon>Astrocoeniina</taxon>
        <taxon>Pocilloporidae</taxon>
        <taxon>Pocillopora</taxon>
    </lineage>
</organism>
<comment type="caution">
    <text evidence="1">The sequence shown here is derived from an EMBL/GenBank/DDBJ whole genome shotgun (WGS) entry which is preliminary data.</text>
</comment>
<keyword evidence="2" id="KW-1185">Reference proteome</keyword>
<name>A0A3M6TUR4_POCDA</name>
<gene>
    <name evidence="1" type="ORF">pdam_00016505</name>
</gene>
<reference evidence="1 2" key="1">
    <citation type="journal article" date="2018" name="Sci. Rep.">
        <title>Comparative analysis of the Pocillopora damicornis genome highlights role of immune system in coral evolution.</title>
        <authorList>
            <person name="Cunning R."/>
            <person name="Bay R.A."/>
            <person name="Gillette P."/>
            <person name="Baker A.C."/>
            <person name="Traylor-Knowles N."/>
        </authorList>
    </citation>
    <scope>NUCLEOTIDE SEQUENCE [LARGE SCALE GENOMIC DNA]</scope>
    <source>
        <strain evidence="1">RSMAS</strain>
        <tissue evidence="1">Whole animal</tissue>
    </source>
</reference>
<dbReference type="AlphaFoldDB" id="A0A3M6TUR4"/>
<dbReference type="Proteomes" id="UP000275408">
    <property type="component" value="Unassembled WGS sequence"/>
</dbReference>
<protein>
    <submittedName>
        <fullName evidence="1">Uncharacterized protein</fullName>
    </submittedName>
</protein>
<accession>A0A3M6TUR4</accession>